<dbReference type="SUPFAM" id="SSF75169">
    <property type="entry name" value="DsrEFH-like"/>
    <property type="match status" value="1"/>
</dbReference>
<dbReference type="GO" id="GO:0002143">
    <property type="term" value="P:tRNA wobble position uridine thiolation"/>
    <property type="evidence" value="ECO:0007669"/>
    <property type="project" value="InterPro"/>
</dbReference>
<organism evidence="1 2">
    <name type="scientific">Colwellia chukchiensis</name>
    <dbReference type="NCBI Taxonomy" id="641665"/>
    <lineage>
        <taxon>Bacteria</taxon>
        <taxon>Pseudomonadati</taxon>
        <taxon>Pseudomonadota</taxon>
        <taxon>Gammaproteobacteria</taxon>
        <taxon>Alteromonadales</taxon>
        <taxon>Colwelliaceae</taxon>
        <taxon>Colwellia</taxon>
    </lineage>
</organism>
<reference evidence="2" key="1">
    <citation type="submission" date="2016-10" db="EMBL/GenBank/DDBJ databases">
        <authorList>
            <person name="Varghese N."/>
            <person name="Submissions S."/>
        </authorList>
    </citation>
    <scope>NUCLEOTIDE SEQUENCE [LARGE SCALE GENOMIC DNA]</scope>
    <source>
        <strain evidence="2">CGMCC 1.9127</strain>
    </source>
</reference>
<proteinExistence type="predicted"/>
<dbReference type="Pfam" id="PF04077">
    <property type="entry name" value="DsrH"/>
    <property type="match status" value="1"/>
</dbReference>
<dbReference type="STRING" id="641665.GCA_002104455_03228"/>
<sequence>MLHIIRHSGFNSNALTLCLDTALAGDAILLMDDGCYNLTHPSLLAKCGKQTELKVYFVDLHAKARAIHTNQAAVSAIDMSAVITLIFQHENSITWS</sequence>
<evidence type="ECO:0000313" key="1">
    <source>
        <dbReference type="EMBL" id="SEL12046.1"/>
    </source>
</evidence>
<dbReference type="InterPro" id="IPR007215">
    <property type="entry name" value="Sulphur_relay_TusB/DsrH"/>
</dbReference>
<evidence type="ECO:0000313" key="2">
    <source>
        <dbReference type="Proteomes" id="UP000199297"/>
    </source>
</evidence>
<name>A0A1H7ML75_9GAMM</name>
<dbReference type="InterPro" id="IPR027396">
    <property type="entry name" value="DsrEFH-like"/>
</dbReference>
<accession>A0A1H7ML75</accession>
<dbReference type="PANTHER" id="PTHR37526:SF1">
    <property type="entry name" value="PROTEIN TUSB"/>
    <property type="match status" value="1"/>
</dbReference>
<protein>
    <submittedName>
        <fullName evidence="1">tRNA 2-thiouridine synthesizing protein B</fullName>
    </submittedName>
</protein>
<dbReference type="RefSeq" id="WP_085284741.1">
    <property type="nucleotide sequence ID" value="NZ_FOBI01000006.1"/>
</dbReference>
<dbReference type="NCBIfam" id="TIGR03011">
    <property type="entry name" value="sulf_tusB_dsrH"/>
    <property type="match status" value="1"/>
</dbReference>
<keyword evidence="2" id="KW-1185">Reference proteome</keyword>
<dbReference type="OrthoDB" id="9795117at2"/>
<dbReference type="GO" id="GO:1990228">
    <property type="term" value="C:sulfurtransferase complex"/>
    <property type="evidence" value="ECO:0007669"/>
    <property type="project" value="TreeGrafter"/>
</dbReference>
<dbReference type="EMBL" id="FOBI01000006">
    <property type="protein sequence ID" value="SEL12046.1"/>
    <property type="molecule type" value="Genomic_DNA"/>
</dbReference>
<gene>
    <name evidence="1" type="ORF">SAMN05216262_10652</name>
</gene>
<dbReference type="Proteomes" id="UP000199297">
    <property type="component" value="Unassembled WGS sequence"/>
</dbReference>
<dbReference type="AlphaFoldDB" id="A0A1H7ML75"/>
<dbReference type="PANTHER" id="PTHR37526">
    <property type="entry name" value="PROTEIN TUSB"/>
    <property type="match status" value="1"/>
</dbReference>
<dbReference type="Gene3D" id="3.40.1260.10">
    <property type="entry name" value="DsrEFH-like"/>
    <property type="match status" value="1"/>
</dbReference>